<gene>
    <name evidence="1" type="ORF">PENSOL_c009G00807</name>
</gene>
<proteinExistence type="predicted"/>
<dbReference type="AlphaFoldDB" id="A0A1V6RAN6"/>
<reference evidence="2" key="1">
    <citation type="journal article" date="2017" name="Nat. Microbiol.">
        <title>Global analysis of biosynthetic gene clusters reveals vast potential of secondary metabolite production in Penicillium species.</title>
        <authorList>
            <person name="Nielsen J.C."/>
            <person name="Grijseels S."/>
            <person name="Prigent S."/>
            <person name="Ji B."/>
            <person name="Dainat J."/>
            <person name="Nielsen K.F."/>
            <person name="Frisvad J.C."/>
            <person name="Workman M."/>
            <person name="Nielsen J."/>
        </authorList>
    </citation>
    <scope>NUCLEOTIDE SEQUENCE [LARGE SCALE GENOMIC DNA]</scope>
    <source>
        <strain evidence="2">IBT 29525</strain>
    </source>
</reference>
<organism evidence="1 2">
    <name type="scientific">Penicillium solitum</name>
    <dbReference type="NCBI Taxonomy" id="60172"/>
    <lineage>
        <taxon>Eukaryota</taxon>
        <taxon>Fungi</taxon>
        <taxon>Dikarya</taxon>
        <taxon>Ascomycota</taxon>
        <taxon>Pezizomycotina</taxon>
        <taxon>Eurotiomycetes</taxon>
        <taxon>Eurotiomycetidae</taxon>
        <taxon>Eurotiales</taxon>
        <taxon>Aspergillaceae</taxon>
        <taxon>Penicillium</taxon>
    </lineage>
</organism>
<evidence type="ECO:0000313" key="2">
    <source>
        <dbReference type="Proteomes" id="UP000191612"/>
    </source>
</evidence>
<dbReference type="EMBL" id="MDYO01000009">
    <property type="protein sequence ID" value="OQD98311.1"/>
    <property type="molecule type" value="Genomic_DNA"/>
</dbReference>
<dbReference type="Proteomes" id="UP000191612">
    <property type="component" value="Unassembled WGS sequence"/>
</dbReference>
<name>A0A1V6RAN6_9EURO</name>
<sequence length="140" mass="15424">MPRPTFPTFAFLDFGDRVFDPALASSEMKDAVIEDYLKDLGSLKAALNYSTLATTCQLALEGRGPPDLKDQIITTIFWQGLITDMVDVVDVEIATQALSDHGDDIVLPLAERLVDDNKLMCIVDPPRNGHVGVHFDDALY</sequence>
<evidence type="ECO:0000313" key="1">
    <source>
        <dbReference type="EMBL" id="OQD98311.1"/>
    </source>
</evidence>
<protein>
    <submittedName>
        <fullName evidence="1">Uncharacterized protein</fullName>
    </submittedName>
</protein>
<keyword evidence="2" id="KW-1185">Reference proteome</keyword>
<accession>A0A1V6RAN6</accession>
<comment type="caution">
    <text evidence="1">The sequence shown here is derived from an EMBL/GenBank/DDBJ whole genome shotgun (WGS) entry which is preliminary data.</text>
</comment>